<dbReference type="Gene3D" id="3.40.50.1820">
    <property type="entry name" value="alpha/beta hydrolase"/>
    <property type="match status" value="1"/>
</dbReference>
<protein>
    <submittedName>
        <fullName evidence="1">Uncharacterized protein</fullName>
    </submittedName>
</protein>
<feature type="non-terminal residue" evidence="1">
    <location>
        <position position="153"/>
    </location>
</feature>
<sequence>MSSNPFSLYQIITDLENQEPQQVYGILRFPEGSDPKNLPLVVGINGSKNWADHHYEYMDMYREMGFATFEQYSFNSRNVKATVGEQVSVTTAMMILDAYRGLDELIQDPRIDPRRVAVTGWSLGGGVALFSAWMPVIEAIAPEGRFAAHLSFY</sequence>
<gene>
    <name evidence="1" type="ORF">METZ01_LOCUS259127</name>
</gene>
<reference evidence="1" key="1">
    <citation type="submission" date="2018-05" db="EMBL/GenBank/DDBJ databases">
        <authorList>
            <person name="Lanie J.A."/>
            <person name="Ng W.-L."/>
            <person name="Kazmierczak K.M."/>
            <person name="Andrzejewski T.M."/>
            <person name="Davidsen T.M."/>
            <person name="Wayne K.J."/>
            <person name="Tettelin H."/>
            <person name="Glass J.I."/>
            <person name="Rusch D."/>
            <person name="Podicherti R."/>
            <person name="Tsui H.-C.T."/>
            <person name="Winkler M.E."/>
        </authorList>
    </citation>
    <scope>NUCLEOTIDE SEQUENCE</scope>
</reference>
<dbReference type="EMBL" id="UINC01071405">
    <property type="protein sequence ID" value="SVC06273.1"/>
    <property type="molecule type" value="Genomic_DNA"/>
</dbReference>
<name>A0A382J5C9_9ZZZZ</name>
<accession>A0A382J5C9</accession>
<dbReference type="InterPro" id="IPR029058">
    <property type="entry name" value="AB_hydrolase_fold"/>
</dbReference>
<organism evidence="1">
    <name type="scientific">marine metagenome</name>
    <dbReference type="NCBI Taxonomy" id="408172"/>
    <lineage>
        <taxon>unclassified sequences</taxon>
        <taxon>metagenomes</taxon>
        <taxon>ecological metagenomes</taxon>
    </lineage>
</organism>
<evidence type="ECO:0000313" key="1">
    <source>
        <dbReference type="EMBL" id="SVC06273.1"/>
    </source>
</evidence>
<proteinExistence type="predicted"/>
<dbReference type="SUPFAM" id="SSF53474">
    <property type="entry name" value="alpha/beta-Hydrolases"/>
    <property type="match status" value="1"/>
</dbReference>
<dbReference type="AlphaFoldDB" id="A0A382J5C9"/>